<evidence type="ECO:0000313" key="3">
    <source>
        <dbReference type="EMBL" id="PID56671.1"/>
    </source>
</evidence>
<dbReference type="InterPro" id="IPR023346">
    <property type="entry name" value="Lysozyme-like_dom_sf"/>
</dbReference>
<dbReference type="EMBL" id="PDPS01000032">
    <property type="protein sequence ID" value="PID56671.1"/>
    <property type="molecule type" value="Genomic_DNA"/>
</dbReference>
<feature type="domain" description="DUF4124" evidence="2">
    <location>
        <begin position="49"/>
        <end position="78"/>
    </location>
</feature>
<sequence>MTEERCKDFSADNTVSLSCVLHGMNMLIRRRSCLFRAAKRMGPVFVLCVCLGVSPAANAELYKYIKNGVVHYSNLPPKHAAYSIHTFQEPAFAALPSPREVLSSPRKRSSSVSTTTPHDSLIRTIAGQYQISPALVRAIIKVESNFDKHAVSSKGAQGLMQLIPATARRFGVEDPFDPEENITGGVKYLQFLFEEFGEQNLELVLAAYNAGEQAVKKHGNKIPPYKETRAYVKKVKRFYLGKNPYKGVAQAKSIYRYVDKNGVLAFSNMPRVK</sequence>
<dbReference type="PANTHER" id="PTHR37423:SF2">
    <property type="entry name" value="MEMBRANE-BOUND LYTIC MUREIN TRANSGLYCOSYLASE C"/>
    <property type="match status" value="1"/>
</dbReference>
<gene>
    <name evidence="3" type="ORF">CSB45_10585</name>
</gene>
<reference evidence="3 4" key="1">
    <citation type="submission" date="2017-10" db="EMBL/GenBank/DDBJ databases">
        <title>Novel microbial diversity and functional potential in the marine mammal oral microbiome.</title>
        <authorList>
            <person name="Dudek N.K."/>
            <person name="Sun C.L."/>
            <person name="Burstein D."/>
            <person name="Kantor R.S."/>
            <person name="Aliaga Goltsman D.S."/>
            <person name="Bik E.M."/>
            <person name="Thomas B.C."/>
            <person name="Banfield J.F."/>
            <person name="Relman D.A."/>
        </authorList>
    </citation>
    <scope>NUCLEOTIDE SEQUENCE [LARGE SCALE GENOMIC DNA]</scope>
    <source>
        <strain evidence="3">DOLZORAL124_49_17</strain>
    </source>
</reference>
<accession>A0A2G6E4I6</accession>
<proteinExistence type="predicted"/>
<protein>
    <submittedName>
        <fullName evidence="3">Lytic transglycosylase</fullName>
    </submittedName>
</protein>
<evidence type="ECO:0000259" key="2">
    <source>
        <dbReference type="Pfam" id="PF13511"/>
    </source>
</evidence>
<dbReference type="Proteomes" id="UP000229740">
    <property type="component" value="Unassembled WGS sequence"/>
</dbReference>
<dbReference type="SUPFAM" id="SSF53955">
    <property type="entry name" value="Lysozyme-like"/>
    <property type="match status" value="1"/>
</dbReference>
<dbReference type="AlphaFoldDB" id="A0A2G6E4I6"/>
<dbReference type="Pfam" id="PF13511">
    <property type="entry name" value="DUF4124"/>
    <property type="match status" value="1"/>
</dbReference>
<evidence type="ECO:0000313" key="4">
    <source>
        <dbReference type="Proteomes" id="UP000229740"/>
    </source>
</evidence>
<organism evidence="3 4">
    <name type="scientific">candidate division KSB3 bacterium</name>
    <dbReference type="NCBI Taxonomy" id="2044937"/>
    <lineage>
        <taxon>Bacteria</taxon>
        <taxon>candidate division KSB3</taxon>
    </lineage>
</organism>
<dbReference type="CDD" id="cd00254">
    <property type="entry name" value="LT-like"/>
    <property type="match status" value="1"/>
</dbReference>
<dbReference type="Gene3D" id="1.10.530.10">
    <property type="match status" value="1"/>
</dbReference>
<dbReference type="Pfam" id="PF01464">
    <property type="entry name" value="SLT"/>
    <property type="match status" value="1"/>
</dbReference>
<feature type="domain" description="Transglycosylase SLT" evidence="1">
    <location>
        <begin position="121"/>
        <end position="220"/>
    </location>
</feature>
<dbReference type="InterPro" id="IPR025392">
    <property type="entry name" value="DUF4124"/>
</dbReference>
<comment type="caution">
    <text evidence="3">The sequence shown here is derived from an EMBL/GenBank/DDBJ whole genome shotgun (WGS) entry which is preliminary data.</text>
</comment>
<name>A0A2G6E4I6_9BACT</name>
<dbReference type="PANTHER" id="PTHR37423">
    <property type="entry name" value="SOLUBLE LYTIC MUREIN TRANSGLYCOSYLASE-RELATED"/>
    <property type="match status" value="1"/>
</dbReference>
<dbReference type="InterPro" id="IPR008258">
    <property type="entry name" value="Transglycosylase_SLT_dom_1"/>
</dbReference>
<evidence type="ECO:0000259" key="1">
    <source>
        <dbReference type="Pfam" id="PF01464"/>
    </source>
</evidence>